<protein>
    <submittedName>
        <fullName evidence="2">Uncharacterized protein</fullName>
    </submittedName>
</protein>
<sequence length="56" mass="6169">MSDPGRPLSKPDDTNESPRQQTGEKDGLNRGITLSANYDEDRHRQEATSEPQASGQ</sequence>
<organism evidence="2">
    <name type="scientific">viral metagenome</name>
    <dbReference type="NCBI Taxonomy" id="1070528"/>
    <lineage>
        <taxon>unclassified sequences</taxon>
        <taxon>metagenomes</taxon>
        <taxon>organismal metagenomes</taxon>
    </lineage>
</organism>
<proteinExistence type="predicted"/>
<reference evidence="2" key="1">
    <citation type="submission" date="2020-03" db="EMBL/GenBank/DDBJ databases">
        <title>The deep terrestrial virosphere.</title>
        <authorList>
            <person name="Holmfeldt K."/>
            <person name="Nilsson E."/>
            <person name="Simone D."/>
            <person name="Lopez-Fernandez M."/>
            <person name="Wu X."/>
            <person name="de Brujin I."/>
            <person name="Lundin D."/>
            <person name="Andersson A."/>
            <person name="Bertilsson S."/>
            <person name="Dopson M."/>
        </authorList>
    </citation>
    <scope>NUCLEOTIDE SEQUENCE</scope>
    <source>
        <strain evidence="2">MM415A01569</strain>
    </source>
</reference>
<accession>A0A6M3K1D3</accession>
<evidence type="ECO:0000256" key="1">
    <source>
        <dbReference type="SAM" id="MobiDB-lite"/>
    </source>
</evidence>
<dbReference type="AlphaFoldDB" id="A0A6M3K1D3"/>
<feature type="region of interest" description="Disordered" evidence="1">
    <location>
        <begin position="1"/>
        <end position="56"/>
    </location>
</feature>
<name>A0A6M3K1D3_9ZZZZ</name>
<evidence type="ECO:0000313" key="2">
    <source>
        <dbReference type="EMBL" id="QJA76170.1"/>
    </source>
</evidence>
<dbReference type="EMBL" id="MT142209">
    <property type="protein sequence ID" value="QJA76170.1"/>
    <property type="molecule type" value="Genomic_DNA"/>
</dbReference>
<gene>
    <name evidence="2" type="ORF">MM415A01569_0004</name>
</gene>